<evidence type="ECO:0000256" key="5">
    <source>
        <dbReference type="ARBA" id="ARBA00023235"/>
    </source>
</evidence>
<comment type="function">
    <text evidence="7">Provides the (R)-glutamate required for cell wall biosynthesis.</text>
</comment>
<gene>
    <name evidence="7" type="primary">murI</name>
    <name evidence="8" type="ORF">CcarbDRAFT_0972</name>
</gene>
<keyword evidence="3 7" id="KW-0133">Cell shape</keyword>
<sequence length="257" mass="28478">MECRPIGFFDSGVGGISVLKEAVKLLPGEDFVYFGDSNNAPYGIKTVEEASRLTFEAVEFLISKNIKAVVIACNTATSAAIIDLRKKYSSVMPVIGIEPALKPAVELKRKGQIVVMATPMTLAERKFNNLMNRYKNQAQMYPMPCPGLVELIEQGMVEGEEVEKYLRDKIEPLKEEGIAAIVLGCTHYPFIKKTLSKLLNNEVPIIDGSLGTVKQLKRELIKSNLASKKREGGKVTVYNSLDSDEIIKLSYKLLECE</sequence>
<dbReference type="PROSITE" id="PS00924">
    <property type="entry name" value="ASP_GLU_RACEMASE_2"/>
    <property type="match status" value="1"/>
</dbReference>
<dbReference type="PROSITE" id="PS00923">
    <property type="entry name" value="ASP_GLU_RACEMASE_1"/>
    <property type="match status" value="1"/>
</dbReference>
<dbReference type="GO" id="GO:0008881">
    <property type="term" value="F:glutamate racemase activity"/>
    <property type="evidence" value="ECO:0007669"/>
    <property type="project" value="UniProtKB-UniRule"/>
</dbReference>
<evidence type="ECO:0000256" key="3">
    <source>
        <dbReference type="ARBA" id="ARBA00022960"/>
    </source>
</evidence>
<dbReference type="InterPro" id="IPR033134">
    <property type="entry name" value="Asp/Glu_racemase_AS_2"/>
</dbReference>
<keyword evidence="6 7" id="KW-0961">Cell wall biogenesis/degradation</keyword>
<dbReference type="NCBIfam" id="TIGR00067">
    <property type="entry name" value="glut_race"/>
    <property type="match status" value="1"/>
</dbReference>
<comment type="pathway">
    <text evidence="7">Cell wall biogenesis; peptidoglycan biosynthesis.</text>
</comment>
<dbReference type="PANTHER" id="PTHR21198">
    <property type="entry name" value="GLUTAMATE RACEMASE"/>
    <property type="match status" value="1"/>
</dbReference>
<dbReference type="FunFam" id="3.40.50.1860:FF:000001">
    <property type="entry name" value="Glutamate racemase"/>
    <property type="match status" value="1"/>
</dbReference>
<evidence type="ECO:0000313" key="9">
    <source>
        <dbReference type="Proteomes" id="UP000004198"/>
    </source>
</evidence>
<name>C6PQA5_9CLOT</name>
<dbReference type="SUPFAM" id="SSF53681">
    <property type="entry name" value="Aspartate/glutamate racemase"/>
    <property type="match status" value="2"/>
</dbReference>
<dbReference type="Proteomes" id="UP000004198">
    <property type="component" value="Unassembled WGS sequence"/>
</dbReference>
<comment type="similarity">
    <text evidence="7">Belongs to the aspartate/glutamate racemases family.</text>
</comment>
<evidence type="ECO:0000256" key="1">
    <source>
        <dbReference type="ARBA" id="ARBA00001602"/>
    </source>
</evidence>
<dbReference type="Gene3D" id="3.40.50.1860">
    <property type="match status" value="2"/>
</dbReference>
<evidence type="ECO:0000256" key="2">
    <source>
        <dbReference type="ARBA" id="ARBA00013090"/>
    </source>
</evidence>
<evidence type="ECO:0000256" key="7">
    <source>
        <dbReference type="HAMAP-Rule" id="MF_00258"/>
    </source>
</evidence>
<comment type="caution">
    <text evidence="8">The sequence shown here is derived from an EMBL/GenBank/DDBJ whole genome shotgun (WGS) entry which is preliminary data.</text>
</comment>
<feature type="binding site" evidence="7">
    <location>
        <begin position="186"/>
        <end position="187"/>
    </location>
    <ligand>
        <name>substrate</name>
    </ligand>
</feature>
<dbReference type="AlphaFoldDB" id="C6PQA5"/>
<dbReference type="UniPathway" id="UPA00219"/>
<reference evidence="8 9" key="1">
    <citation type="submission" date="2009-06" db="EMBL/GenBank/DDBJ databases">
        <title>The draft genome of Clostridium carboxidivorans P7.</title>
        <authorList>
            <consortium name="US DOE Joint Genome Institute (JGI-PGF)"/>
            <person name="Lucas S."/>
            <person name="Copeland A."/>
            <person name="Lapidus A."/>
            <person name="Glavina del Rio T."/>
            <person name="Tice H."/>
            <person name="Bruce D."/>
            <person name="Goodwin L."/>
            <person name="Pitluck S."/>
            <person name="Larimer F."/>
            <person name="Land M.L."/>
            <person name="Hauser L."/>
            <person name="Hemme C.L."/>
        </authorList>
    </citation>
    <scope>NUCLEOTIDE SEQUENCE [LARGE SCALE GENOMIC DNA]</scope>
    <source>
        <strain evidence="8 9">P7</strain>
    </source>
</reference>
<organism evidence="8 9">
    <name type="scientific">Clostridium carboxidivorans P7</name>
    <dbReference type="NCBI Taxonomy" id="536227"/>
    <lineage>
        <taxon>Bacteria</taxon>
        <taxon>Bacillati</taxon>
        <taxon>Bacillota</taxon>
        <taxon>Clostridia</taxon>
        <taxon>Eubacteriales</taxon>
        <taxon>Clostridiaceae</taxon>
        <taxon>Clostridium</taxon>
    </lineage>
</organism>
<feature type="binding site" evidence="7">
    <location>
        <begin position="74"/>
        <end position="75"/>
    </location>
    <ligand>
        <name>substrate</name>
    </ligand>
</feature>
<evidence type="ECO:0000256" key="4">
    <source>
        <dbReference type="ARBA" id="ARBA00022984"/>
    </source>
</evidence>
<dbReference type="EMBL" id="ACVI01000011">
    <property type="protein sequence ID" value="EET88575.1"/>
    <property type="molecule type" value="Genomic_DNA"/>
</dbReference>
<dbReference type="InterPro" id="IPR004391">
    <property type="entry name" value="Glu_race"/>
</dbReference>
<keyword evidence="4 7" id="KW-0573">Peptidoglycan synthesis</keyword>
<evidence type="ECO:0000256" key="6">
    <source>
        <dbReference type="ARBA" id="ARBA00023316"/>
    </source>
</evidence>
<feature type="active site" description="Proton donor/acceptor" evidence="7">
    <location>
        <position position="185"/>
    </location>
</feature>
<feature type="active site" description="Proton donor/acceptor" evidence="7">
    <location>
        <position position="73"/>
    </location>
</feature>
<keyword evidence="9" id="KW-1185">Reference proteome</keyword>
<dbReference type="InterPro" id="IPR015942">
    <property type="entry name" value="Asp/Glu/hydantoin_racemase"/>
</dbReference>
<feature type="binding site" evidence="7">
    <location>
        <begin position="42"/>
        <end position="43"/>
    </location>
    <ligand>
        <name>substrate</name>
    </ligand>
</feature>
<evidence type="ECO:0000313" key="8">
    <source>
        <dbReference type="EMBL" id="EET88575.1"/>
    </source>
</evidence>
<comment type="catalytic activity">
    <reaction evidence="1 7">
        <text>L-glutamate = D-glutamate</text>
        <dbReference type="Rhea" id="RHEA:12813"/>
        <dbReference type="ChEBI" id="CHEBI:29985"/>
        <dbReference type="ChEBI" id="CHEBI:29986"/>
        <dbReference type="EC" id="5.1.1.3"/>
    </reaction>
</comment>
<dbReference type="HAMAP" id="MF_00258">
    <property type="entry name" value="Glu_racemase"/>
    <property type="match status" value="1"/>
</dbReference>
<dbReference type="GO" id="GO:0009252">
    <property type="term" value="P:peptidoglycan biosynthetic process"/>
    <property type="evidence" value="ECO:0007669"/>
    <property type="project" value="UniProtKB-UniRule"/>
</dbReference>
<proteinExistence type="inferred from homology"/>
<protein>
    <recommendedName>
        <fullName evidence="2 7">Glutamate racemase</fullName>
        <ecNumber evidence="2 7">5.1.1.3</ecNumber>
    </recommendedName>
</protein>
<dbReference type="GO" id="GO:0008360">
    <property type="term" value="P:regulation of cell shape"/>
    <property type="evidence" value="ECO:0007669"/>
    <property type="project" value="UniProtKB-KW"/>
</dbReference>
<dbReference type="EC" id="5.1.1.3" evidence="2 7"/>
<dbReference type="InterPro" id="IPR001920">
    <property type="entry name" value="Asp/Glu_race"/>
</dbReference>
<dbReference type="PANTHER" id="PTHR21198:SF3">
    <property type="entry name" value="GLUTAMATE RACEMASE"/>
    <property type="match status" value="1"/>
</dbReference>
<accession>C6PQA5</accession>
<dbReference type="Pfam" id="PF01177">
    <property type="entry name" value="Asp_Glu_race"/>
    <property type="match status" value="1"/>
</dbReference>
<dbReference type="STRING" id="536227.Ccar_20295"/>
<dbReference type="InterPro" id="IPR018187">
    <property type="entry name" value="Asp/Glu_racemase_AS_1"/>
</dbReference>
<dbReference type="GO" id="GO:0071555">
    <property type="term" value="P:cell wall organization"/>
    <property type="evidence" value="ECO:0007669"/>
    <property type="project" value="UniProtKB-KW"/>
</dbReference>
<keyword evidence="5 7" id="KW-0413">Isomerase</keyword>
<dbReference type="eggNOG" id="COG0796">
    <property type="taxonomic scope" value="Bacteria"/>
</dbReference>
<feature type="binding site" evidence="7">
    <location>
        <begin position="10"/>
        <end position="11"/>
    </location>
    <ligand>
        <name>substrate</name>
    </ligand>
</feature>